<evidence type="ECO:0000313" key="2">
    <source>
        <dbReference type="EMBL" id="GAA3499349.1"/>
    </source>
</evidence>
<gene>
    <name evidence="2" type="ORF">GCM10019016_064530</name>
</gene>
<dbReference type="Proteomes" id="UP001501455">
    <property type="component" value="Unassembled WGS sequence"/>
</dbReference>
<name>A0ABP6TW25_9ACTN</name>
<dbReference type="EMBL" id="BAAAXF010000045">
    <property type="protein sequence ID" value="GAA3499349.1"/>
    <property type="molecule type" value="Genomic_DNA"/>
</dbReference>
<accession>A0ABP6TW25</accession>
<comment type="caution">
    <text evidence="2">The sequence shown here is derived from an EMBL/GenBank/DDBJ whole genome shotgun (WGS) entry which is preliminary data.</text>
</comment>
<evidence type="ECO:0000256" key="1">
    <source>
        <dbReference type="SAM" id="MobiDB-lite"/>
    </source>
</evidence>
<reference evidence="3" key="1">
    <citation type="journal article" date="2019" name="Int. J. Syst. Evol. Microbiol.">
        <title>The Global Catalogue of Microorganisms (GCM) 10K type strain sequencing project: providing services to taxonomists for standard genome sequencing and annotation.</title>
        <authorList>
            <consortium name="The Broad Institute Genomics Platform"/>
            <consortium name="The Broad Institute Genome Sequencing Center for Infectious Disease"/>
            <person name="Wu L."/>
            <person name="Ma J."/>
        </authorList>
    </citation>
    <scope>NUCLEOTIDE SEQUENCE [LARGE SCALE GENOMIC DNA]</scope>
    <source>
        <strain evidence="3">JCM 4816</strain>
    </source>
</reference>
<dbReference type="RefSeq" id="WP_345579923.1">
    <property type="nucleotide sequence ID" value="NZ_BAAAXF010000045.1"/>
</dbReference>
<feature type="region of interest" description="Disordered" evidence="1">
    <location>
        <begin position="39"/>
        <end position="64"/>
    </location>
</feature>
<keyword evidence="3" id="KW-1185">Reference proteome</keyword>
<organism evidence="2 3">
    <name type="scientific">Streptomyces prasinosporus</name>
    <dbReference type="NCBI Taxonomy" id="68256"/>
    <lineage>
        <taxon>Bacteria</taxon>
        <taxon>Bacillati</taxon>
        <taxon>Actinomycetota</taxon>
        <taxon>Actinomycetes</taxon>
        <taxon>Kitasatosporales</taxon>
        <taxon>Streptomycetaceae</taxon>
        <taxon>Streptomyces</taxon>
        <taxon>Streptomyces albogriseolus group</taxon>
    </lineage>
</organism>
<proteinExistence type="predicted"/>
<protein>
    <submittedName>
        <fullName evidence="2">Uncharacterized protein</fullName>
    </submittedName>
</protein>
<sequence length="64" mass="6800">MTRDPADLTAADHLNGAREMAAANRPFLAHLLAEEAARRTADPATAAGIRAAFPDPNLTRTETD</sequence>
<evidence type="ECO:0000313" key="3">
    <source>
        <dbReference type="Proteomes" id="UP001501455"/>
    </source>
</evidence>